<keyword evidence="2" id="KW-0472">Membrane</keyword>
<feature type="compositionally biased region" description="Gly residues" evidence="1">
    <location>
        <begin position="273"/>
        <end position="282"/>
    </location>
</feature>
<comment type="caution">
    <text evidence="3">The sequence shown here is derived from an EMBL/GenBank/DDBJ whole genome shotgun (WGS) entry which is preliminary data.</text>
</comment>
<dbReference type="RefSeq" id="WP_260905748.1">
    <property type="nucleotide sequence ID" value="NZ_JAOCZP010000007.1"/>
</dbReference>
<organism evidence="3 4">
    <name type="scientific">Chelativorans salis</name>
    <dbReference type="NCBI Taxonomy" id="2978478"/>
    <lineage>
        <taxon>Bacteria</taxon>
        <taxon>Pseudomonadati</taxon>
        <taxon>Pseudomonadota</taxon>
        <taxon>Alphaproteobacteria</taxon>
        <taxon>Hyphomicrobiales</taxon>
        <taxon>Phyllobacteriaceae</taxon>
        <taxon>Chelativorans</taxon>
    </lineage>
</organism>
<protein>
    <recommendedName>
        <fullName evidence="5">Transcriptional regulator</fullName>
    </recommendedName>
</protein>
<keyword evidence="2" id="KW-1133">Transmembrane helix</keyword>
<evidence type="ECO:0000313" key="4">
    <source>
        <dbReference type="Proteomes" id="UP001320831"/>
    </source>
</evidence>
<keyword evidence="2" id="KW-0812">Transmembrane</keyword>
<feature type="compositionally biased region" description="Basic and acidic residues" evidence="1">
    <location>
        <begin position="116"/>
        <end position="140"/>
    </location>
</feature>
<dbReference type="Proteomes" id="UP001320831">
    <property type="component" value="Unassembled WGS sequence"/>
</dbReference>
<dbReference type="EMBL" id="JAOCZP010000007">
    <property type="protein sequence ID" value="MCT7377297.1"/>
    <property type="molecule type" value="Genomic_DNA"/>
</dbReference>
<evidence type="ECO:0000313" key="3">
    <source>
        <dbReference type="EMBL" id="MCT7377297.1"/>
    </source>
</evidence>
<evidence type="ECO:0008006" key="5">
    <source>
        <dbReference type="Google" id="ProtNLM"/>
    </source>
</evidence>
<feature type="transmembrane region" description="Helical" evidence="2">
    <location>
        <begin position="181"/>
        <end position="201"/>
    </location>
</feature>
<evidence type="ECO:0000256" key="2">
    <source>
        <dbReference type="SAM" id="Phobius"/>
    </source>
</evidence>
<name>A0ABT2LS06_9HYPH</name>
<evidence type="ECO:0000256" key="1">
    <source>
        <dbReference type="SAM" id="MobiDB-lite"/>
    </source>
</evidence>
<feature type="region of interest" description="Disordered" evidence="1">
    <location>
        <begin position="221"/>
        <end position="311"/>
    </location>
</feature>
<keyword evidence="4" id="KW-1185">Reference proteome</keyword>
<gene>
    <name evidence="3" type="ORF">N5A92_19965</name>
</gene>
<feature type="region of interest" description="Disordered" evidence="1">
    <location>
        <begin position="116"/>
        <end position="175"/>
    </location>
</feature>
<accession>A0ABT2LS06</accession>
<reference evidence="3 4" key="1">
    <citation type="submission" date="2022-09" db="EMBL/GenBank/DDBJ databases">
        <title>Chelativorans salina sp. nov., a novel slightly halophilic bacterium isolated from a saline lake sediment enrichment.</title>
        <authorList>
            <person name="Gao L."/>
            <person name="Fang B.-Z."/>
            <person name="Li W.-J."/>
        </authorList>
    </citation>
    <scope>NUCLEOTIDE SEQUENCE [LARGE SCALE GENOMIC DNA]</scope>
    <source>
        <strain evidence="3 4">EGI FJ00035</strain>
    </source>
</reference>
<proteinExistence type="predicted"/>
<sequence>MADFAAVLRKTIGALKENTPATRAKVYEKARATIDAKLAAVSPPPSPQLVERQKKLLEDAISTVEAEYAEPAATPPEDDLDSVMAELSTPFGLRPYPDADEAEAEPTVEMAAHDREEAAAADHAHATDADGETDEAHHQTSEWPGGGAADVPVDGSESGPDEDVSLPGDEPGRRRRRAGGWGALLLIVVLLGAAAAGAWLYRDDVAQLAGFQSFDQMMARDTDTAPPEEVGDAPEETAQASDEAESPEPAGEEPPAKFTQRLTPEGREVDPGPAGGQPGVGEGTSVAEATQSSAAPGEDSGAGETEGEASLPVGQRAIFYEERTNASQGSADSGAVVWSIVEESPGNNLPPEPAIRAEATVPDKGLQLKMTIRRNVDQSLPASHIMELIFLTPDDFQGGSIDNVLRVAMKRSEQDTGSPLLGIPARIAPGFFLVALSDSRADVETNTLLMRRQNWIDIPIVYTSGRRALITLEKGVPGDRIFTEVLEAWQRGSSG</sequence>